<dbReference type="Gene3D" id="1.10.150.20">
    <property type="entry name" value="5' to 3' exonuclease, C-terminal subdomain"/>
    <property type="match status" value="1"/>
</dbReference>
<dbReference type="Proteomes" id="UP000011864">
    <property type="component" value="Chromosome"/>
</dbReference>
<dbReference type="eggNOG" id="COG3743">
    <property type="taxonomic scope" value="Bacteria"/>
</dbReference>
<dbReference type="GO" id="GO:0000166">
    <property type="term" value="F:nucleotide binding"/>
    <property type="evidence" value="ECO:0007669"/>
    <property type="project" value="InterPro"/>
</dbReference>
<name>K6ZM35_9ALTE</name>
<dbReference type="STRING" id="1129794.C427_1190"/>
<keyword evidence="4" id="KW-1185">Reference proteome</keyword>
<dbReference type="HOGENOM" id="CLU_1319903_0_0_6"/>
<dbReference type="AlphaFoldDB" id="K6ZM35"/>
<evidence type="ECO:0000256" key="1">
    <source>
        <dbReference type="SAM" id="Coils"/>
    </source>
</evidence>
<sequence length="208" mass="22900">MTKKTEKKSAKKVTVEKNKSAATLKEVNNTLTSTKKDLETQVEDLSAQLKKLRKKSGKKASKMLKKLDASYHRRLVHLQTEFEQGLATLSTVQDKVLESLPNIFSVKSSPTKTGAVKSTTPVALKTKTPISKPRPKPPVKTSTIASIKGIGPVMQKKLAEQGITTLADIGNTPKSKIDTLKQFEKERGFNTWKEQAKTLLANNEAKNS</sequence>
<dbReference type="SUPFAM" id="SSF47794">
    <property type="entry name" value="Rad51 N-terminal domain-like"/>
    <property type="match status" value="1"/>
</dbReference>
<accession>K6ZM35</accession>
<evidence type="ECO:0000313" key="4">
    <source>
        <dbReference type="Proteomes" id="UP000011864"/>
    </source>
</evidence>
<feature type="compositionally biased region" description="Polar residues" evidence="2">
    <location>
        <begin position="109"/>
        <end position="121"/>
    </location>
</feature>
<dbReference type="EMBL" id="CP003837">
    <property type="protein sequence ID" value="AGH43299.1"/>
    <property type="molecule type" value="Genomic_DNA"/>
</dbReference>
<keyword evidence="1" id="KW-0175">Coiled coil</keyword>
<evidence type="ECO:0000313" key="3">
    <source>
        <dbReference type="EMBL" id="AGH43299.1"/>
    </source>
</evidence>
<reference evidence="3 4" key="1">
    <citation type="journal article" date="2013" name="Genome Announc.">
        <title>Complete Genome Sequence of Glaciecola psychrophila Strain 170T.</title>
        <authorList>
            <person name="Yin J."/>
            <person name="Chen J."/>
            <person name="Liu G."/>
            <person name="Yu Y."/>
            <person name="Song L."/>
            <person name="Wang X."/>
            <person name="Qu X."/>
        </authorList>
    </citation>
    <scope>NUCLEOTIDE SEQUENCE [LARGE SCALE GENOMIC DNA]</scope>
    <source>
        <strain evidence="3 4">170</strain>
    </source>
</reference>
<feature type="region of interest" description="Disordered" evidence="2">
    <location>
        <begin position="109"/>
        <end position="142"/>
    </location>
</feature>
<organism evidence="3 4">
    <name type="scientific">Paraglaciecola psychrophila 170</name>
    <dbReference type="NCBI Taxonomy" id="1129794"/>
    <lineage>
        <taxon>Bacteria</taxon>
        <taxon>Pseudomonadati</taxon>
        <taxon>Pseudomonadota</taxon>
        <taxon>Gammaproteobacteria</taxon>
        <taxon>Alteromonadales</taxon>
        <taxon>Alteromonadaceae</taxon>
        <taxon>Paraglaciecola</taxon>
    </lineage>
</organism>
<proteinExistence type="predicted"/>
<gene>
    <name evidence="3" type="ORF">C427_1190</name>
</gene>
<evidence type="ECO:0000256" key="2">
    <source>
        <dbReference type="SAM" id="MobiDB-lite"/>
    </source>
</evidence>
<protein>
    <submittedName>
        <fullName evidence="3">Uncharacterized protein</fullName>
    </submittedName>
</protein>
<dbReference type="OrthoDB" id="6388233at2"/>
<dbReference type="RefSeq" id="WP_007636936.1">
    <property type="nucleotide sequence ID" value="NC_020514.1"/>
</dbReference>
<dbReference type="PATRIC" id="fig|1129794.4.peg.1180"/>
<dbReference type="KEGG" id="gps:C427_1190"/>
<feature type="coiled-coil region" evidence="1">
    <location>
        <begin position="21"/>
        <end position="55"/>
    </location>
</feature>
<dbReference type="InterPro" id="IPR010995">
    <property type="entry name" value="DNA_repair_Rad51/TF_NusA_a-hlx"/>
</dbReference>